<dbReference type="SUPFAM" id="SSF55856">
    <property type="entry name" value="Cytochrome b5-like heme/steroid binding domain"/>
    <property type="match status" value="1"/>
</dbReference>
<dbReference type="PANTHER" id="PTHR19359">
    <property type="entry name" value="CYTOCHROME B5"/>
    <property type="match status" value="1"/>
</dbReference>
<dbReference type="Proteomes" id="UP000294003">
    <property type="component" value="Unassembled WGS sequence"/>
</dbReference>
<keyword evidence="17" id="KW-1185">Reference proteome</keyword>
<evidence type="ECO:0000256" key="1">
    <source>
        <dbReference type="ARBA" id="ARBA00004131"/>
    </source>
</evidence>
<name>A0ABY0HA45_9PEZI</name>
<evidence type="ECO:0000256" key="8">
    <source>
        <dbReference type="ARBA" id="ARBA00022982"/>
    </source>
</evidence>
<keyword evidence="7" id="KW-0492">Microsome</keyword>
<feature type="region of interest" description="Disordered" evidence="14">
    <location>
        <begin position="51"/>
        <end position="86"/>
    </location>
</feature>
<dbReference type="InterPro" id="IPR036400">
    <property type="entry name" value="Cyt_B5-like_heme/steroid_sf"/>
</dbReference>
<keyword evidence="2" id="KW-0813">Transport</keyword>
<sequence length="119" mass="12686">MSQTLTFREAARHQTKNDLWLIIHNKVYDVTKFMDEHPGGEDVLLDQAGQDASSAFEDVGHSDEASEAGDPEPITPTAPRSKTPEAAVNTSFGIPRVAGYIGGLVCSVIAVGLYLNSAA</sequence>
<evidence type="ECO:0000256" key="10">
    <source>
        <dbReference type="ARBA" id="ARBA00023136"/>
    </source>
</evidence>
<feature type="domain" description="Cytochrome b5 heme-binding" evidence="15">
    <location>
        <begin position="2"/>
        <end position="67"/>
    </location>
</feature>
<gene>
    <name evidence="16" type="ORF">DL762_003611</name>
</gene>
<proteinExistence type="inferred from homology"/>
<protein>
    <recommendedName>
        <fullName evidence="15">Cytochrome b5 heme-binding domain-containing protein</fullName>
    </recommendedName>
</protein>
<evidence type="ECO:0000256" key="5">
    <source>
        <dbReference type="ARBA" id="ARBA00022723"/>
    </source>
</evidence>
<dbReference type="EMBL" id="QJNS01000083">
    <property type="protein sequence ID" value="RYO88685.1"/>
    <property type="molecule type" value="Genomic_DNA"/>
</dbReference>
<dbReference type="PROSITE" id="PS50255">
    <property type="entry name" value="CYTOCHROME_B5_2"/>
    <property type="match status" value="1"/>
</dbReference>
<evidence type="ECO:0000256" key="9">
    <source>
        <dbReference type="ARBA" id="ARBA00023004"/>
    </source>
</evidence>
<feature type="transmembrane region" description="Helical" evidence="13">
    <location>
        <begin position="97"/>
        <end position="115"/>
    </location>
</feature>
<keyword evidence="4 13" id="KW-0812">Transmembrane</keyword>
<keyword evidence="9 13" id="KW-0408">Iron</keyword>
<keyword evidence="6" id="KW-0256">Endoplasmic reticulum</keyword>
<organism evidence="16 17">
    <name type="scientific">Monosporascus cannonballus</name>
    <dbReference type="NCBI Taxonomy" id="155416"/>
    <lineage>
        <taxon>Eukaryota</taxon>
        <taxon>Fungi</taxon>
        <taxon>Dikarya</taxon>
        <taxon>Ascomycota</taxon>
        <taxon>Pezizomycotina</taxon>
        <taxon>Sordariomycetes</taxon>
        <taxon>Xylariomycetidae</taxon>
        <taxon>Xylariales</taxon>
        <taxon>Xylariales incertae sedis</taxon>
        <taxon>Monosporascus</taxon>
    </lineage>
</organism>
<evidence type="ECO:0000256" key="14">
    <source>
        <dbReference type="SAM" id="MobiDB-lite"/>
    </source>
</evidence>
<reference evidence="16 17" key="1">
    <citation type="submission" date="2018-06" db="EMBL/GenBank/DDBJ databases">
        <title>Complete Genomes of Monosporascus.</title>
        <authorList>
            <person name="Robinson A.J."/>
            <person name="Natvig D.O."/>
        </authorList>
    </citation>
    <scope>NUCLEOTIDE SEQUENCE [LARGE SCALE GENOMIC DNA]</scope>
    <source>
        <strain evidence="16 17">CBS 609.92</strain>
    </source>
</reference>
<evidence type="ECO:0000256" key="3">
    <source>
        <dbReference type="ARBA" id="ARBA00022617"/>
    </source>
</evidence>
<comment type="subcellular location">
    <subcellularLocation>
        <location evidence="1">Endoplasmic reticulum membrane</location>
        <topology evidence="1">Single-pass membrane protein</topology>
        <orientation evidence="1">Cytoplasmic side</orientation>
    </subcellularLocation>
    <subcellularLocation>
        <location evidence="11">Microsome membrane</location>
        <topology evidence="11">Single-pass membrane protein</topology>
        <orientation evidence="11">Cytoplasmic side</orientation>
    </subcellularLocation>
</comment>
<evidence type="ECO:0000256" key="7">
    <source>
        <dbReference type="ARBA" id="ARBA00022848"/>
    </source>
</evidence>
<dbReference type="InterPro" id="IPR050668">
    <property type="entry name" value="Cytochrome_b5"/>
</dbReference>
<dbReference type="PANTHER" id="PTHR19359:SF150">
    <property type="entry name" value="CYTOCHROME B5"/>
    <property type="match status" value="1"/>
</dbReference>
<dbReference type="PRINTS" id="PR00363">
    <property type="entry name" value="CYTOCHROMEB5"/>
</dbReference>
<accession>A0ABY0HA45</accession>
<evidence type="ECO:0000256" key="4">
    <source>
        <dbReference type="ARBA" id="ARBA00022692"/>
    </source>
</evidence>
<dbReference type="PROSITE" id="PS00191">
    <property type="entry name" value="CYTOCHROME_B5_1"/>
    <property type="match status" value="1"/>
</dbReference>
<keyword evidence="13" id="KW-1133">Transmembrane helix</keyword>
<dbReference type="Gene3D" id="3.10.120.10">
    <property type="entry name" value="Cytochrome b5-like heme/steroid binding domain"/>
    <property type="match status" value="1"/>
</dbReference>
<comment type="caution">
    <text evidence="16">The sequence shown here is derived from an EMBL/GenBank/DDBJ whole genome shotgun (WGS) entry which is preliminary data.</text>
</comment>
<keyword evidence="10 13" id="KW-0472">Membrane</keyword>
<evidence type="ECO:0000256" key="13">
    <source>
        <dbReference type="RuleBase" id="RU362121"/>
    </source>
</evidence>
<evidence type="ECO:0000256" key="2">
    <source>
        <dbReference type="ARBA" id="ARBA00022448"/>
    </source>
</evidence>
<dbReference type="Pfam" id="PF00173">
    <property type="entry name" value="Cyt-b5"/>
    <property type="match status" value="1"/>
</dbReference>
<dbReference type="InterPro" id="IPR018506">
    <property type="entry name" value="Cyt_B5_heme-BS"/>
</dbReference>
<keyword evidence="5 13" id="KW-0479">Metal-binding</keyword>
<comment type="similarity">
    <text evidence="12 13">Belongs to the cytochrome b5 family.</text>
</comment>
<evidence type="ECO:0000256" key="12">
    <source>
        <dbReference type="ARBA" id="ARBA00038168"/>
    </source>
</evidence>
<dbReference type="SMART" id="SM01117">
    <property type="entry name" value="Cyt-b5"/>
    <property type="match status" value="1"/>
</dbReference>
<evidence type="ECO:0000259" key="15">
    <source>
        <dbReference type="PROSITE" id="PS50255"/>
    </source>
</evidence>
<keyword evidence="3 13" id="KW-0349">Heme</keyword>
<evidence type="ECO:0000256" key="6">
    <source>
        <dbReference type="ARBA" id="ARBA00022824"/>
    </source>
</evidence>
<evidence type="ECO:0000256" key="11">
    <source>
        <dbReference type="ARBA" id="ARBA00037877"/>
    </source>
</evidence>
<evidence type="ECO:0000313" key="16">
    <source>
        <dbReference type="EMBL" id="RYO88685.1"/>
    </source>
</evidence>
<keyword evidence="8" id="KW-0249">Electron transport</keyword>
<dbReference type="InterPro" id="IPR001199">
    <property type="entry name" value="Cyt_B5-like_heme/steroid-bd"/>
</dbReference>
<evidence type="ECO:0000313" key="17">
    <source>
        <dbReference type="Proteomes" id="UP000294003"/>
    </source>
</evidence>